<dbReference type="AlphaFoldDB" id="A0A4Z2F3N2"/>
<dbReference type="PROSITE" id="PS51746">
    <property type="entry name" value="PPM_2"/>
    <property type="match status" value="1"/>
</dbReference>
<dbReference type="InterPro" id="IPR036457">
    <property type="entry name" value="PPM-type-like_dom_sf"/>
</dbReference>
<dbReference type="Pfam" id="PF00481">
    <property type="entry name" value="PP2C"/>
    <property type="match status" value="1"/>
</dbReference>
<dbReference type="OrthoDB" id="343114at2759"/>
<accession>A0A4Z2F3N2</accession>
<keyword evidence="3" id="KW-1185">Reference proteome</keyword>
<gene>
    <name evidence="2" type="primary">Ppm1l_0</name>
    <name evidence="2" type="ORF">EYF80_054459</name>
</gene>
<reference evidence="2 3" key="1">
    <citation type="submission" date="2019-03" db="EMBL/GenBank/DDBJ databases">
        <title>First draft genome of Liparis tanakae, snailfish: a comprehensive survey of snailfish specific genes.</title>
        <authorList>
            <person name="Kim W."/>
            <person name="Song I."/>
            <person name="Jeong J.-H."/>
            <person name="Kim D."/>
            <person name="Kim S."/>
            <person name="Ryu S."/>
            <person name="Song J.Y."/>
            <person name="Lee S.K."/>
        </authorList>
    </citation>
    <scope>NUCLEOTIDE SEQUENCE [LARGE SCALE GENOMIC DNA]</scope>
    <source>
        <tissue evidence="2">Muscle</tissue>
    </source>
</reference>
<comment type="caution">
    <text evidence="2">The sequence shown here is derived from an EMBL/GenBank/DDBJ whole genome shotgun (WGS) entry which is preliminary data.</text>
</comment>
<evidence type="ECO:0000259" key="1">
    <source>
        <dbReference type="PROSITE" id="PS51746"/>
    </source>
</evidence>
<dbReference type="GO" id="GO:0004722">
    <property type="term" value="F:protein serine/threonine phosphatase activity"/>
    <property type="evidence" value="ECO:0007669"/>
    <property type="project" value="InterPro"/>
</dbReference>
<dbReference type="InterPro" id="IPR001932">
    <property type="entry name" value="PPM-type_phosphatase-like_dom"/>
</dbReference>
<dbReference type="Gene3D" id="3.60.40.10">
    <property type="entry name" value="PPM-type phosphatase domain"/>
    <property type="match status" value="1"/>
</dbReference>
<dbReference type="Proteomes" id="UP000314294">
    <property type="component" value="Unassembled WGS sequence"/>
</dbReference>
<organism evidence="2 3">
    <name type="scientific">Liparis tanakae</name>
    <name type="common">Tanaka's snailfish</name>
    <dbReference type="NCBI Taxonomy" id="230148"/>
    <lineage>
        <taxon>Eukaryota</taxon>
        <taxon>Metazoa</taxon>
        <taxon>Chordata</taxon>
        <taxon>Craniata</taxon>
        <taxon>Vertebrata</taxon>
        <taxon>Euteleostomi</taxon>
        <taxon>Actinopterygii</taxon>
        <taxon>Neopterygii</taxon>
        <taxon>Teleostei</taxon>
        <taxon>Neoteleostei</taxon>
        <taxon>Acanthomorphata</taxon>
        <taxon>Eupercaria</taxon>
        <taxon>Perciformes</taxon>
        <taxon>Cottioidei</taxon>
        <taxon>Cottales</taxon>
        <taxon>Liparidae</taxon>
        <taxon>Liparis</taxon>
    </lineage>
</organism>
<dbReference type="PANTHER" id="PTHR13832">
    <property type="entry name" value="PROTEIN PHOSPHATASE 2C"/>
    <property type="match status" value="1"/>
</dbReference>
<proteinExistence type="predicted"/>
<evidence type="ECO:0000313" key="3">
    <source>
        <dbReference type="Proteomes" id="UP000314294"/>
    </source>
</evidence>
<dbReference type="SUPFAM" id="SSF81606">
    <property type="entry name" value="PP2C-like"/>
    <property type="match status" value="1"/>
</dbReference>
<feature type="domain" description="PPM-type phosphatase" evidence="1">
    <location>
        <begin position="1"/>
        <end position="161"/>
    </location>
</feature>
<dbReference type="EMBL" id="SRLO01001778">
    <property type="protein sequence ID" value="TNN35371.1"/>
    <property type="molecule type" value="Genomic_DNA"/>
</dbReference>
<dbReference type="InterPro" id="IPR015655">
    <property type="entry name" value="PP2C"/>
</dbReference>
<sequence length="161" mass="17933">MSRSLGDYPLKNLNVVIPDPDIMTFDMDKLKPEFMILASDGLWDAFSNEEAVRFVRERLDEPHFGAKSIHSSKASIEARVIFHRAGACEREDPCCSPASVVRIEKKVSSQSACPPPSPRTLEKSTVHSWTHSRCDSGGLVYVMDNPTGGVWVKPGENWTRS</sequence>
<dbReference type="PANTHER" id="PTHR13832:SF827">
    <property type="entry name" value="PROTEIN PHOSPHATASE 1L"/>
    <property type="match status" value="1"/>
</dbReference>
<name>A0A4Z2F3N2_9TELE</name>
<evidence type="ECO:0000313" key="2">
    <source>
        <dbReference type="EMBL" id="TNN35371.1"/>
    </source>
</evidence>
<protein>
    <submittedName>
        <fullName evidence="2">Protein phosphatase 1L</fullName>
    </submittedName>
</protein>